<dbReference type="RefSeq" id="WP_106759393.1">
    <property type="nucleotide sequence ID" value="NZ_PXWF02000284.1"/>
</dbReference>
<dbReference type="Proteomes" id="UP000241421">
    <property type="component" value="Unassembled WGS sequence"/>
</dbReference>
<feature type="region of interest" description="Disordered" evidence="1">
    <location>
        <begin position="30"/>
        <end position="67"/>
    </location>
</feature>
<sequence>MSSSAPAAADALAAVPERLSLASRHHYAPISPRDLAAQPQAPLPATPAEQTTIASDEQDEQATPTSLAQQTTVAFALAPSPTPAPMWFYLAAGFGAAIATALPLP</sequence>
<comment type="caution">
    <text evidence="2">The sequence shown here is derived from an EMBL/GenBank/DDBJ whole genome shotgun (WGS) entry which is preliminary data.</text>
</comment>
<organism evidence="2 3">
    <name type="scientific">Massilia glaciei</name>
    <dbReference type="NCBI Taxonomy" id="1524097"/>
    <lineage>
        <taxon>Bacteria</taxon>
        <taxon>Pseudomonadati</taxon>
        <taxon>Pseudomonadota</taxon>
        <taxon>Betaproteobacteria</taxon>
        <taxon>Burkholderiales</taxon>
        <taxon>Oxalobacteraceae</taxon>
        <taxon>Telluria group</taxon>
        <taxon>Massilia</taxon>
    </lineage>
</organism>
<evidence type="ECO:0000313" key="2">
    <source>
        <dbReference type="EMBL" id="PWF43171.1"/>
    </source>
</evidence>
<evidence type="ECO:0000256" key="1">
    <source>
        <dbReference type="SAM" id="MobiDB-lite"/>
    </source>
</evidence>
<evidence type="ECO:0000313" key="3">
    <source>
        <dbReference type="Proteomes" id="UP000241421"/>
    </source>
</evidence>
<dbReference type="EMBL" id="PXWF02000284">
    <property type="protein sequence ID" value="PWF43171.1"/>
    <property type="molecule type" value="Genomic_DNA"/>
</dbReference>
<dbReference type="AlphaFoldDB" id="A0A2U2HFQ4"/>
<gene>
    <name evidence="2" type="ORF">C7C56_021480</name>
</gene>
<proteinExistence type="predicted"/>
<protein>
    <submittedName>
        <fullName evidence="2">Uncharacterized protein</fullName>
    </submittedName>
</protein>
<accession>A0A2U2HFQ4</accession>
<keyword evidence="3" id="KW-1185">Reference proteome</keyword>
<reference evidence="2 3" key="1">
    <citation type="submission" date="2018-04" db="EMBL/GenBank/DDBJ databases">
        <title>Massilia violaceinigra sp. nov., a novel purple-pigmented bacterium isolated from Tianshan glacier, Xinjiang, China.</title>
        <authorList>
            <person name="Wang H."/>
        </authorList>
    </citation>
    <scope>NUCLEOTIDE SEQUENCE [LARGE SCALE GENOMIC DNA]</scope>
    <source>
        <strain evidence="2 3">B448-2</strain>
    </source>
</reference>
<name>A0A2U2HFQ4_9BURK</name>